<dbReference type="EMBL" id="JAFBEV010000003">
    <property type="protein sequence ID" value="MBM7657037.1"/>
    <property type="molecule type" value="Genomic_DNA"/>
</dbReference>
<dbReference type="InterPro" id="IPR011683">
    <property type="entry name" value="Glyco_hydro_53"/>
</dbReference>
<dbReference type="InterPro" id="IPR017853">
    <property type="entry name" value="GH"/>
</dbReference>
<keyword evidence="3 4" id="KW-0326">Glycosidase</keyword>
<dbReference type="PANTHER" id="PTHR34983:SF2">
    <property type="entry name" value="ENDO-BETA-1,4-GALACTANASE"/>
    <property type="match status" value="1"/>
</dbReference>
<proteinExistence type="inferred from homology"/>
<protein>
    <recommendedName>
        <fullName evidence="4">Arabinogalactan endo-beta-1,4-galactanase</fullName>
        <ecNumber evidence="4">3.2.1.89</ecNumber>
    </recommendedName>
</protein>
<dbReference type="InterPro" id="IPR011081">
    <property type="entry name" value="Big_4"/>
</dbReference>
<comment type="caution">
    <text evidence="6">The sequence shown here is derived from an EMBL/GenBank/DDBJ whole genome shotgun (WGS) entry which is preliminary data.</text>
</comment>
<comment type="similarity">
    <text evidence="1 4">Belongs to the glycosyl hydrolase 53 family.</text>
</comment>
<reference evidence="6 7" key="1">
    <citation type="submission" date="2021-01" db="EMBL/GenBank/DDBJ databases">
        <title>Genomic Encyclopedia of Type Strains, Phase IV (KMG-IV): sequencing the most valuable type-strain genomes for metagenomic binning, comparative biology and taxonomic classification.</title>
        <authorList>
            <person name="Goeker M."/>
        </authorList>
    </citation>
    <scope>NUCLEOTIDE SEQUENCE [LARGE SCALE GENOMIC DNA]</scope>
    <source>
        <strain evidence="6 7">DSM 100968</strain>
    </source>
</reference>
<keyword evidence="2 4" id="KW-0378">Hydrolase</keyword>
<organism evidence="6 7">
    <name type="scientific">Sporolactobacillus spathodeae</name>
    <dbReference type="NCBI Taxonomy" id="1465502"/>
    <lineage>
        <taxon>Bacteria</taxon>
        <taxon>Bacillati</taxon>
        <taxon>Bacillota</taxon>
        <taxon>Bacilli</taxon>
        <taxon>Bacillales</taxon>
        <taxon>Sporolactobacillaceae</taxon>
        <taxon>Sporolactobacillus</taxon>
    </lineage>
</organism>
<evidence type="ECO:0000256" key="3">
    <source>
        <dbReference type="ARBA" id="ARBA00023295"/>
    </source>
</evidence>
<evidence type="ECO:0000313" key="7">
    <source>
        <dbReference type="Proteomes" id="UP000823201"/>
    </source>
</evidence>
<keyword evidence="7" id="KW-1185">Reference proteome</keyword>
<evidence type="ECO:0000256" key="2">
    <source>
        <dbReference type="ARBA" id="ARBA00022801"/>
    </source>
</evidence>
<sequence length="652" mass="71371">MKRKRSNLIVTILSMIGLFVLTFGGANSAMAKSADSHSKPVKSSITVQKVTGITKNTIRGVDISTLISEEQSGVKYYNSKGKQQNLIKILKKSGVNYVRIRVWNDPYNSDGQGYGAGNSDLAKAIQIGRLATKNHMKVLIDFHYSDFWADPGKQTPPKAWADYTVDQKIDAVYRFTMKSMEKLKKAKVDVGMVQIGNETNGFFIGERNWTNICKLFNAGSKAVRQVSPKSLVVLHFTNPEKAGNYSYIAKTLNANNVDYDVFASSYYPYWHGTTSNLTAVLKNVATTYNKKVMVAETSYPYTTADGDGTVNVVTGKGSDFNFPTSPQGQATSIRNIFQAVADVGPAGLGVFYWEPAWIPVGTPDRLAQNQDLWLKYGSGWASSYAQDYESDTATEWGGSQWDNQALFDFSGKALPSLNVFNYIFTGSTSPKEVWKIQNDTLTFNAGEPISLPSTEQIVYTDNSEETQAVTWDQSQVTTLNNAGPGTYVIDGTLSNGLTVKLTVVLKAYNFVANPGFENGLDQWNVVYQTKDANYVDMNTTDVTSGSKALHYWSANPLNFVVKQTITGLGDGTYELSAEAQGGITSSSQLTLFAQSGTTNNAQNFTLSGWRNWVQPKLDVTVHGGSVTIGVSIQAPAQSWGSIDDFSLTKVSH</sequence>
<dbReference type="PANTHER" id="PTHR34983">
    <property type="entry name" value="ARABINOGALACTAN ENDO-BETA-1,4-GALACTANASE A"/>
    <property type="match status" value="1"/>
</dbReference>
<name>A0ABS2Q5I0_9BACL</name>
<dbReference type="Gene3D" id="3.20.20.80">
    <property type="entry name" value="Glycosidases"/>
    <property type="match status" value="1"/>
</dbReference>
<dbReference type="SUPFAM" id="SSF51445">
    <property type="entry name" value="(Trans)glycosidases"/>
    <property type="match status" value="1"/>
</dbReference>
<dbReference type="GO" id="GO:0031218">
    <property type="term" value="F:arabinogalactan endo-1,4-beta-galactosidase activity"/>
    <property type="evidence" value="ECO:0007669"/>
    <property type="project" value="UniProtKB-EC"/>
</dbReference>
<evidence type="ECO:0000256" key="1">
    <source>
        <dbReference type="ARBA" id="ARBA00010687"/>
    </source>
</evidence>
<evidence type="ECO:0000313" key="6">
    <source>
        <dbReference type="EMBL" id="MBM7657037.1"/>
    </source>
</evidence>
<gene>
    <name evidence="6" type="ORF">JOC27_000478</name>
</gene>
<accession>A0ABS2Q5I0</accession>
<dbReference type="Pfam" id="PF07745">
    <property type="entry name" value="Glyco_hydro_53"/>
    <property type="match status" value="1"/>
</dbReference>
<dbReference type="Gene3D" id="2.60.120.260">
    <property type="entry name" value="Galactose-binding domain-like"/>
    <property type="match status" value="1"/>
</dbReference>
<dbReference type="RefSeq" id="WP_205005399.1">
    <property type="nucleotide sequence ID" value="NZ_CBCRXA010000003.1"/>
</dbReference>
<evidence type="ECO:0000256" key="4">
    <source>
        <dbReference type="RuleBase" id="RU361192"/>
    </source>
</evidence>
<dbReference type="Pfam" id="PF07532">
    <property type="entry name" value="Big_4"/>
    <property type="match status" value="1"/>
</dbReference>
<dbReference type="EC" id="3.2.1.89" evidence="4"/>
<evidence type="ECO:0000259" key="5">
    <source>
        <dbReference type="Pfam" id="PF07532"/>
    </source>
</evidence>
<dbReference type="Proteomes" id="UP000823201">
    <property type="component" value="Unassembled WGS sequence"/>
</dbReference>
<comment type="catalytic activity">
    <reaction evidence="4">
        <text>The enzyme specifically hydrolyzes (1-&gt;4)-beta-D-galactosidic linkages in type I arabinogalactans.</text>
        <dbReference type="EC" id="3.2.1.89"/>
    </reaction>
</comment>
<feature type="domain" description="Bacterial Ig-like" evidence="5">
    <location>
        <begin position="440"/>
        <end position="494"/>
    </location>
</feature>